<dbReference type="Pfam" id="PF12833">
    <property type="entry name" value="HTH_18"/>
    <property type="match status" value="1"/>
</dbReference>
<dbReference type="PANTHER" id="PTHR43280:SF28">
    <property type="entry name" value="HTH-TYPE TRANSCRIPTIONAL ACTIVATOR RHAS"/>
    <property type="match status" value="1"/>
</dbReference>
<evidence type="ECO:0000259" key="4">
    <source>
        <dbReference type="PROSITE" id="PS01124"/>
    </source>
</evidence>
<keyword evidence="1" id="KW-0805">Transcription regulation</keyword>
<keyword evidence="2" id="KW-0238">DNA-binding</keyword>
<dbReference type="SUPFAM" id="SSF46689">
    <property type="entry name" value="Homeodomain-like"/>
    <property type="match status" value="2"/>
</dbReference>
<proteinExistence type="predicted"/>
<dbReference type="GO" id="GO:0003700">
    <property type="term" value="F:DNA-binding transcription factor activity"/>
    <property type="evidence" value="ECO:0007669"/>
    <property type="project" value="InterPro"/>
</dbReference>
<keyword evidence="3" id="KW-0804">Transcription</keyword>
<dbReference type="InterPro" id="IPR018060">
    <property type="entry name" value="HTH_AraC"/>
</dbReference>
<dbReference type="SUPFAM" id="SSF51215">
    <property type="entry name" value="Regulatory protein AraC"/>
    <property type="match status" value="1"/>
</dbReference>
<dbReference type="InterPro" id="IPR037923">
    <property type="entry name" value="HTH-like"/>
</dbReference>
<dbReference type="Gene3D" id="1.10.10.60">
    <property type="entry name" value="Homeodomain-like"/>
    <property type="match status" value="2"/>
</dbReference>
<feature type="domain" description="HTH araC/xylS-type" evidence="4">
    <location>
        <begin position="200"/>
        <end position="298"/>
    </location>
</feature>
<dbReference type="PROSITE" id="PS00041">
    <property type="entry name" value="HTH_ARAC_FAMILY_1"/>
    <property type="match status" value="1"/>
</dbReference>
<evidence type="ECO:0000256" key="1">
    <source>
        <dbReference type="ARBA" id="ARBA00023015"/>
    </source>
</evidence>
<dbReference type="GO" id="GO:0043565">
    <property type="term" value="F:sequence-specific DNA binding"/>
    <property type="evidence" value="ECO:0007669"/>
    <property type="project" value="InterPro"/>
</dbReference>
<gene>
    <name evidence="5" type="ORF">A4V09_20680</name>
</gene>
<evidence type="ECO:0000256" key="2">
    <source>
        <dbReference type="ARBA" id="ARBA00023125"/>
    </source>
</evidence>
<keyword evidence="6" id="KW-1185">Reference proteome</keyword>
<dbReference type="InterPro" id="IPR009057">
    <property type="entry name" value="Homeodomain-like_sf"/>
</dbReference>
<dbReference type="InterPro" id="IPR014710">
    <property type="entry name" value="RmlC-like_jellyroll"/>
</dbReference>
<name>A0A1C7IFX3_9FIRM</name>
<protein>
    <submittedName>
        <fullName evidence="5">AraC family transcriptional regulator</fullName>
    </submittedName>
</protein>
<dbReference type="STRING" id="1796616.A4V09_20680"/>
<accession>A0A1C7IFX3</accession>
<dbReference type="AlphaFoldDB" id="A0A1C7IFX3"/>
<dbReference type="PANTHER" id="PTHR43280">
    <property type="entry name" value="ARAC-FAMILY TRANSCRIPTIONAL REGULATOR"/>
    <property type="match status" value="1"/>
</dbReference>
<reference evidence="5" key="1">
    <citation type="submission" date="2017-04" db="EMBL/GenBank/DDBJ databases">
        <title>Complete Genome Sequences of Twelve Strains of a Stable Defined Moderately Diverse Mouse Microbiota 2 (sDMDMm2).</title>
        <authorList>
            <person name="Uchimura Y."/>
            <person name="Wyss M."/>
            <person name="Brugiroux S."/>
            <person name="Limenitakis J.P."/>
            <person name="Stecher B."/>
            <person name="McCoy K.D."/>
            <person name="Macpherson A.J."/>
        </authorList>
    </citation>
    <scope>NUCLEOTIDE SEQUENCE</scope>
    <source>
        <strain evidence="5">YL58</strain>
    </source>
</reference>
<evidence type="ECO:0000256" key="3">
    <source>
        <dbReference type="ARBA" id="ARBA00023163"/>
    </source>
</evidence>
<dbReference type="OrthoDB" id="9801721at2"/>
<organism evidence="5 6">
    <name type="scientific">Blautia pseudococcoides</name>
    <dbReference type="NCBI Taxonomy" id="1796616"/>
    <lineage>
        <taxon>Bacteria</taxon>
        <taxon>Bacillati</taxon>
        <taxon>Bacillota</taxon>
        <taxon>Clostridia</taxon>
        <taxon>Lachnospirales</taxon>
        <taxon>Lachnospiraceae</taxon>
        <taxon>Blautia</taxon>
    </lineage>
</organism>
<dbReference type="Pfam" id="PF02311">
    <property type="entry name" value="AraC_binding"/>
    <property type="match status" value="1"/>
</dbReference>
<dbReference type="PROSITE" id="PS01124">
    <property type="entry name" value="HTH_ARAC_FAMILY_2"/>
    <property type="match status" value="1"/>
</dbReference>
<dbReference type="EMBL" id="CP015405">
    <property type="protein sequence ID" value="ANU77938.1"/>
    <property type="molecule type" value="Genomic_DNA"/>
</dbReference>
<sequence length="307" mass="35585">MDIAFISGGDYNEIKKTGRKENMKSVDTGVLARSVCFSFTPSDTARQLYFYPTWCGHYFCTGRYFMKREYFPPLLVAYIREGTLHVEYEGESFDAKKGDVVLLDCAKPHYYQAMDGLEFVYIHFDGSNSHEICGHILKLFGPLIRNQNNALVGNLIYNMVKFYEQDGVENMFDSSMRIYKLLQLLSERELHNQKEDTSIEKTIRYIRGHVGEKITLEELADIANLSTYYFSHRFKEETGLSPIDYVINTRLDQAKILLARTFMTVEEIAYEVGYQSSNSLINLFNQKLGFSPKEYRKLVQHRVSVGE</sequence>
<evidence type="ECO:0000313" key="6">
    <source>
        <dbReference type="Proteomes" id="UP000092574"/>
    </source>
</evidence>
<dbReference type="Gene3D" id="2.60.120.10">
    <property type="entry name" value="Jelly Rolls"/>
    <property type="match status" value="1"/>
</dbReference>
<dbReference type="SMART" id="SM00342">
    <property type="entry name" value="HTH_ARAC"/>
    <property type="match status" value="1"/>
</dbReference>
<dbReference type="InterPro" id="IPR003313">
    <property type="entry name" value="AraC-bd"/>
</dbReference>
<evidence type="ECO:0000313" key="5">
    <source>
        <dbReference type="EMBL" id="ANU77938.1"/>
    </source>
</evidence>
<dbReference type="Proteomes" id="UP000092574">
    <property type="component" value="Chromosome"/>
</dbReference>
<dbReference type="InterPro" id="IPR018062">
    <property type="entry name" value="HTH_AraC-typ_CS"/>
</dbReference>
<dbReference type="KEGG" id="byl:A4V09_20680"/>